<dbReference type="RefSeq" id="WP_106391786.1">
    <property type="nucleotide sequence ID" value="NZ_PVNK01000121.1"/>
</dbReference>
<keyword evidence="1" id="KW-0812">Transmembrane</keyword>
<accession>A0A2S9YB75</accession>
<name>A0A2S9YB75_9BACT</name>
<keyword evidence="1" id="KW-1133">Transmembrane helix</keyword>
<reference evidence="2 3" key="1">
    <citation type="submission" date="2018-03" db="EMBL/GenBank/DDBJ databases">
        <title>Draft Genome Sequences of the Obligatory Marine Myxobacteria Enhygromyxa salina SWB005.</title>
        <authorList>
            <person name="Poehlein A."/>
            <person name="Moghaddam J.A."/>
            <person name="Harms H."/>
            <person name="Alanjari M."/>
            <person name="Koenig G.M."/>
            <person name="Daniel R."/>
            <person name="Schaeberle T.F."/>
        </authorList>
    </citation>
    <scope>NUCLEOTIDE SEQUENCE [LARGE SCALE GENOMIC DNA]</scope>
    <source>
        <strain evidence="2 3">SWB005</strain>
    </source>
</reference>
<evidence type="ECO:0000256" key="1">
    <source>
        <dbReference type="SAM" id="Phobius"/>
    </source>
</evidence>
<proteinExistence type="predicted"/>
<keyword evidence="1" id="KW-0472">Membrane</keyword>
<sequence length="297" mass="31516">MLNLISIFLTFTQIPPPPVIERDYHATVENLRKTDEDANRDPINSVAALTAAIESLNSFTPELAQDPQSLALRQFARLNLARAHLLDGQPERAAAVMDEAIREAMGAQLPADKLGPSLAELYQDRLVALAAEGRASLVVTCDAPCRVYVDEREVGQDPPPLLLGRYRVWVEDVAGTRETLREELALTQADQTYELVFSALELPVAAPTEPSTKPPRIIPRWASLTLLAAGAAVMAAGGAAIGVGNKSEKVGGMVGGAVVLGIGGAALASGVVSLGVDAYRASHARGHQATLSWAVRF</sequence>
<evidence type="ECO:0000313" key="2">
    <source>
        <dbReference type="EMBL" id="PRQ02353.1"/>
    </source>
</evidence>
<comment type="caution">
    <text evidence="2">The sequence shown here is derived from an EMBL/GenBank/DDBJ whole genome shotgun (WGS) entry which is preliminary data.</text>
</comment>
<dbReference type="AlphaFoldDB" id="A0A2S9YB75"/>
<evidence type="ECO:0008006" key="4">
    <source>
        <dbReference type="Google" id="ProtNLM"/>
    </source>
</evidence>
<protein>
    <recommendedName>
        <fullName evidence="4">PEGA domain-containing protein</fullName>
    </recommendedName>
</protein>
<keyword evidence="3" id="KW-1185">Reference proteome</keyword>
<gene>
    <name evidence="2" type="ORF">ENSA5_23700</name>
</gene>
<feature type="transmembrane region" description="Helical" evidence="1">
    <location>
        <begin position="221"/>
        <end position="241"/>
    </location>
</feature>
<evidence type="ECO:0000313" key="3">
    <source>
        <dbReference type="Proteomes" id="UP000237968"/>
    </source>
</evidence>
<dbReference type="Proteomes" id="UP000237968">
    <property type="component" value="Unassembled WGS sequence"/>
</dbReference>
<dbReference type="EMBL" id="PVNK01000121">
    <property type="protein sequence ID" value="PRQ02353.1"/>
    <property type="molecule type" value="Genomic_DNA"/>
</dbReference>
<organism evidence="2 3">
    <name type="scientific">Enhygromyxa salina</name>
    <dbReference type="NCBI Taxonomy" id="215803"/>
    <lineage>
        <taxon>Bacteria</taxon>
        <taxon>Pseudomonadati</taxon>
        <taxon>Myxococcota</taxon>
        <taxon>Polyangia</taxon>
        <taxon>Nannocystales</taxon>
        <taxon>Nannocystaceae</taxon>
        <taxon>Enhygromyxa</taxon>
    </lineage>
</organism>
<feature type="transmembrane region" description="Helical" evidence="1">
    <location>
        <begin position="253"/>
        <end position="276"/>
    </location>
</feature>